<comment type="caution">
    <text evidence="1">The sequence shown here is derived from an EMBL/GenBank/DDBJ whole genome shotgun (WGS) entry which is preliminary data.</text>
</comment>
<gene>
    <name evidence="1" type="ORF">ACFO0N_17675</name>
</gene>
<evidence type="ECO:0008006" key="3">
    <source>
        <dbReference type="Google" id="ProtNLM"/>
    </source>
</evidence>
<organism evidence="1 2">
    <name type="scientific">Halobium salinum</name>
    <dbReference type="NCBI Taxonomy" id="1364940"/>
    <lineage>
        <taxon>Archaea</taxon>
        <taxon>Methanobacteriati</taxon>
        <taxon>Methanobacteriota</taxon>
        <taxon>Stenosarchaea group</taxon>
        <taxon>Halobacteria</taxon>
        <taxon>Halobacteriales</taxon>
        <taxon>Haloferacaceae</taxon>
        <taxon>Halobium</taxon>
    </lineage>
</organism>
<dbReference type="EMBL" id="JBHSDS010000008">
    <property type="protein sequence ID" value="MFC4359778.1"/>
    <property type="molecule type" value="Genomic_DNA"/>
</dbReference>
<name>A0ABD5PGA9_9EURY</name>
<dbReference type="Proteomes" id="UP001595921">
    <property type="component" value="Unassembled WGS sequence"/>
</dbReference>
<evidence type="ECO:0000313" key="2">
    <source>
        <dbReference type="Proteomes" id="UP001595921"/>
    </source>
</evidence>
<evidence type="ECO:0000313" key="1">
    <source>
        <dbReference type="EMBL" id="MFC4359778.1"/>
    </source>
</evidence>
<reference evidence="1 2" key="1">
    <citation type="journal article" date="2019" name="Int. J. Syst. Evol. Microbiol.">
        <title>The Global Catalogue of Microorganisms (GCM) 10K type strain sequencing project: providing services to taxonomists for standard genome sequencing and annotation.</title>
        <authorList>
            <consortium name="The Broad Institute Genomics Platform"/>
            <consortium name="The Broad Institute Genome Sequencing Center for Infectious Disease"/>
            <person name="Wu L."/>
            <person name="Ma J."/>
        </authorList>
    </citation>
    <scope>NUCLEOTIDE SEQUENCE [LARGE SCALE GENOMIC DNA]</scope>
    <source>
        <strain evidence="1 2">CGMCC 1.12553</strain>
    </source>
</reference>
<protein>
    <recommendedName>
        <fullName evidence="3">DUF1102 domain-containing protein</fullName>
    </recommendedName>
</protein>
<proteinExistence type="predicted"/>
<dbReference type="AlphaFoldDB" id="A0ABD5PGA9"/>
<dbReference type="RefSeq" id="WP_267621299.1">
    <property type="nucleotide sequence ID" value="NZ_JAODIW010000006.1"/>
</dbReference>
<accession>A0ABD5PGA9</accession>
<keyword evidence="2" id="KW-1185">Reference proteome</keyword>
<sequence length="220" mass="22921">MERRKFMLGMGSLAAGGAAAMGTGAFSSVSASRGMNVNVSSDENAYLQIKGDPDYTSQTNGTLQVDIQNNGRGSGLNGNATTEFTDLLLVRNQGTENVLVWLNLNDLNAQIGPDPSTNDGQYVTSYLSMDSYGAGMDGGDGTSSGQGTSGAPGAWGVFLAPGKRAEIALGFYDVPEDDIGSMYEADIGVNAAAVDSEYFKNVVPNYTFPSEGTSSVDFIN</sequence>